<name>A0ABN8MIS6_9CNID</name>
<proteinExistence type="predicted"/>
<evidence type="ECO:0000313" key="2">
    <source>
        <dbReference type="EMBL" id="CAH3029606.1"/>
    </source>
</evidence>
<comment type="caution">
    <text evidence="2">The sequence shown here is derived from an EMBL/GenBank/DDBJ whole genome shotgun (WGS) entry which is preliminary data.</text>
</comment>
<keyword evidence="3" id="KW-1185">Reference proteome</keyword>
<reference evidence="2 3" key="1">
    <citation type="submission" date="2022-05" db="EMBL/GenBank/DDBJ databases">
        <authorList>
            <consortium name="Genoscope - CEA"/>
            <person name="William W."/>
        </authorList>
    </citation>
    <scope>NUCLEOTIDE SEQUENCE [LARGE SCALE GENOMIC DNA]</scope>
</reference>
<dbReference type="EMBL" id="CALNXI010000582">
    <property type="protein sequence ID" value="CAH3029606.1"/>
    <property type="molecule type" value="Genomic_DNA"/>
</dbReference>
<gene>
    <name evidence="2" type="ORF">PEVE_00036460</name>
</gene>
<organism evidence="2 3">
    <name type="scientific">Porites evermanni</name>
    <dbReference type="NCBI Taxonomy" id="104178"/>
    <lineage>
        <taxon>Eukaryota</taxon>
        <taxon>Metazoa</taxon>
        <taxon>Cnidaria</taxon>
        <taxon>Anthozoa</taxon>
        <taxon>Hexacorallia</taxon>
        <taxon>Scleractinia</taxon>
        <taxon>Fungiina</taxon>
        <taxon>Poritidae</taxon>
        <taxon>Porites</taxon>
    </lineage>
</organism>
<protein>
    <submittedName>
        <fullName evidence="2">Uncharacterized protein</fullName>
    </submittedName>
</protein>
<dbReference type="Proteomes" id="UP001159427">
    <property type="component" value="Unassembled WGS sequence"/>
</dbReference>
<feature type="signal peptide" evidence="1">
    <location>
        <begin position="1"/>
        <end position="19"/>
    </location>
</feature>
<feature type="chain" id="PRO_5045470661" evidence="1">
    <location>
        <begin position="20"/>
        <end position="189"/>
    </location>
</feature>
<sequence length="189" mass="22113">MKTYSFLIVLFLAMVSVNARRFLHTKEHVKRFFRPEHRQYLSDTTMLQLQDEDEMEVKKIQQVQEDDSTKCLPVCEPECDKVDVPDYLLENSSFHKFEDTPIKCVLASTVVFEKSPEYKCKWLGLYLFDCCRACNAEHAKCLKRLKRVSGGPEYCYREDNYKCMCKCLAHHQPLENYSLPPTPGPTPKV</sequence>
<evidence type="ECO:0000256" key="1">
    <source>
        <dbReference type="SAM" id="SignalP"/>
    </source>
</evidence>
<keyword evidence="1" id="KW-0732">Signal</keyword>
<evidence type="ECO:0000313" key="3">
    <source>
        <dbReference type="Proteomes" id="UP001159427"/>
    </source>
</evidence>
<accession>A0ABN8MIS6</accession>